<dbReference type="PANTHER" id="PTHR46796">
    <property type="entry name" value="HTH-TYPE TRANSCRIPTIONAL ACTIVATOR RHAS-RELATED"/>
    <property type="match status" value="1"/>
</dbReference>
<dbReference type="InterPro" id="IPR003313">
    <property type="entry name" value="AraC-bd"/>
</dbReference>
<dbReference type="OrthoDB" id="110167at2"/>
<dbReference type="Proteomes" id="UP000248925">
    <property type="component" value="Unassembled WGS sequence"/>
</dbReference>
<dbReference type="Pfam" id="PF02311">
    <property type="entry name" value="AraC_binding"/>
    <property type="match status" value="1"/>
</dbReference>
<keyword evidence="6" id="KW-1185">Reference proteome</keyword>
<dbReference type="InterPro" id="IPR037923">
    <property type="entry name" value="HTH-like"/>
</dbReference>
<dbReference type="InterPro" id="IPR050204">
    <property type="entry name" value="AraC_XylS_family_regulators"/>
</dbReference>
<evidence type="ECO:0000256" key="2">
    <source>
        <dbReference type="ARBA" id="ARBA00023125"/>
    </source>
</evidence>
<evidence type="ECO:0000256" key="3">
    <source>
        <dbReference type="ARBA" id="ARBA00023163"/>
    </source>
</evidence>
<dbReference type="GO" id="GO:0043565">
    <property type="term" value="F:sequence-specific DNA binding"/>
    <property type="evidence" value="ECO:0007669"/>
    <property type="project" value="InterPro"/>
</dbReference>
<comment type="caution">
    <text evidence="5">The sequence shown here is derived from an EMBL/GenBank/DDBJ whole genome shotgun (WGS) entry which is preliminary data.</text>
</comment>
<keyword evidence="2" id="KW-0238">DNA-binding</keyword>
<evidence type="ECO:0000313" key="6">
    <source>
        <dbReference type="Proteomes" id="UP000248925"/>
    </source>
</evidence>
<dbReference type="Gene3D" id="1.10.10.60">
    <property type="entry name" value="Homeodomain-like"/>
    <property type="match status" value="1"/>
</dbReference>
<dbReference type="PROSITE" id="PS01124">
    <property type="entry name" value="HTH_ARAC_FAMILY_2"/>
    <property type="match status" value="1"/>
</dbReference>
<organism evidence="5 6">
    <name type="scientific">Rhizobium tubonense</name>
    <dbReference type="NCBI Taxonomy" id="484088"/>
    <lineage>
        <taxon>Bacteria</taxon>
        <taxon>Pseudomonadati</taxon>
        <taxon>Pseudomonadota</taxon>
        <taxon>Alphaproteobacteria</taxon>
        <taxon>Hyphomicrobiales</taxon>
        <taxon>Rhizobiaceae</taxon>
        <taxon>Rhizobium/Agrobacterium group</taxon>
        <taxon>Rhizobium</taxon>
    </lineage>
</organism>
<dbReference type="SUPFAM" id="SSF46689">
    <property type="entry name" value="Homeodomain-like"/>
    <property type="match status" value="2"/>
</dbReference>
<accession>A0A2W4EPD3</accession>
<dbReference type="SMART" id="SM00342">
    <property type="entry name" value="HTH_ARAC"/>
    <property type="match status" value="1"/>
</dbReference>
<protein>
    <submittedName>
        <fullName evidence="5">AraC family transcriptional regulator</fullName>
    </submittedName>
</protein>
<dbReference type="SUPFAM" id="SSF51215">
    <property type="entry name" value="Regulatory protein AraC"/>
    <property type="match status" value="1"/>
</dbReference>
<dbReference type="EMBL" id="PCDP01000036">
    <property type="protein sequence ID" value="PZM13043.1"/>
    <property type="molecule type" value="Genomic_DNA"/>
</dbReference>
<sequence length="270" mass="29534">MATGQFRMQRCNLAGVEAVEAETSHVFPKHTHEQFGIGVIFRGAQKSLSGRGIVEAGPGNMITVNPGEVHDGTPIGETGRSWKMLYFDPRIVTDLHLDISEGKIADFEFSRPVMTEPYLANRFQAVFAAMTADENGSAAMRREETLLRLLADLVPGPKGFEARQPIPKAISRSKALIDDDPAASLTLADLARESGMSRFQLLRTFARVTGLTPHAYLIQRRIHLARRLIAGGRPLADAAIDSGFADQSHMTRIFIRNYGVSPGAYAVAMN</sequence>
<dbReference type="Pfam" id="PF12833">
    <property type="entry name" value="HTH_18"/>
    <property type="match status" value="1"/>
</dbReference>
<evidence type="ECO:0000313" key="5">
    <source>
        <dbReference type="EMBL" id="PZM13043.1"/>
    </source>
</evidence>
<reference evidence="5 6" key="1">
    <citation type="journal article" date="2018" name="Sci. Rep.">
        <title>Rhizobium tumorigenes sp. nov., a novel plant tumorigenic bacterium isolated from cane gall tumors on thornless blackberry.</title>
        <authorList>
            <person name="Kuzmanovi N."/>
            <person name="Smalla K."/>
            <person name="Gronow S."/>
            <person name="PuBawska J."/>
        </authorList>
    </citation>
    <scope>NUCLEOTIDE SEQUENCE [LARGE SCALE GENOMIC DNA]</scope>
    <source>
        <strain evidence="5 6">CCBAU 85046</strain>
    </source>
</reference>
<evidence type="ECO:0000259" key="4">
    <source>
        <dbReference type="PROSITE" id="PS01124"/>
    </source>
</evidence>
<proteinExistence type="predicted"/>
<dbReference type="GO" id="GO:0003700">
    <property type="term" value="F:DNA-binding transcription factor activity"/>
    <property type="evidence" value="ECO:0007669"/>
    <property type="project" value="InterPro"/>
</dbReference>
<evidence type="ECO:0000256" key="1">
    <source>
        <dbReference type="ARBA" id="ARBA00023015"/>
    </source>
</evidence>
<dbReference type="InterPro" id="IPR009057">
    <property type="entry name" value="Homeodomain-like_sf"/>
</dbReference>
<dbReference type="InterPro" id="IPR018060">
    <property type="entry name" value="HTH_AraC"/>
</dbReference>
<dbReference type="PANTHER" id="PTHR46796:SF2">
    <property type="entry name" value="TRANSCRIPTIONAL REGULATORY PROTEIN"/>
    <property type="match status" value="1"/>
</dbReference>
<dbReference type="AlphaFoldDB" id="A0A2W4EPD3"/>
<feature type="domain" description="HTH araC/xylS-type" evidence="4">
    <location>
        <begin position="171"/>
        <end position="268"/>
    </location>
</feature>
<name>A0A2W4EPD3_9HYPH</name>
<dbReference type="RefSeq" id="WP_111161237.1">
    <property type="nucleotide sequence ID" value="NZ_PCDP01000036.1"/>
</dbReference>
<keyword evidence="1" id="KW-0805">Transcription regulation</keyword>
<gene>
    <name evidence="5" type="ORF">CPY51_16145</name>
</gene>
<keyword evidence="3" id="KW-0804">Transcription</keyword>